<organism evidence="1 2">
    <name type="scientific">Anoxybacteroides tepidamans</name>
    <dbReference type="NCBI Taxonomy" id="265948"/>
    <lineage>
        <taxon>Bacteria</taxon>
        <taxon>Bacillati</taxon>
        <taxon>Bacillota</taxon>
        <taxon>Bacilli</taxon>
        <taxon>Bacillales</taxon>
        <taxon>Anoxybacillaceae</taxon>
        <taxon>Anoxybacteroides</taxon>
    </lineage>
</organism>
<accession>A0A7W8MX55</accession>
<evidence type="ECO:0000313" key="1">
    <source>
        <dbReference type="EMBL" id="MBB5325305.1"/>
    </source>
</evidence>
<proteinExistence type="predicted"/>
<dbReference type="EMBL" id="JACHEP010000014">
    <property type="protein sequence ID" value="MBB5325305.1"/>
    <property type="molecule type" value="Genomic_DNA"/>
</dbReference>
<gene>
    <name evidence="1" type="ORF">HNQ34_002405</name>
</gene>
<dbReference type="AlphaFoldDB" id="A0A7W8MX55"/>
<reference evidence="1 2" key="1">
    <citation type="submission" date="2020-08" db="EMBL/GenBank/DDBJ databases">
        <title>Genomic Encyclopedia of Type Strains, Phase IV (KMG-IV): sequencing the most valuable type-strain genomes for metagenomic binning, comparative biology and taxonomic classification.</title>
        <authorList>
            <person name="Goeker M."/>
        </authorList>
    </citation>
    <scope>NUCLEOTIDE SEQUENCE [LARGE SCALE GENOMIC DNA]</scope>
    <source>
        <strain evidence="1 2">DSM 16325</strain>
    </source>
</reference>
<evidence type="ECO:0000313" key="2">
    <source>
        <dbReference type="Proteomes" id="UP000520011"/>
    </source>
</evidence>
<dbReference type="RefSeq" id="WP_183254723.1">
    <property type="nucleotide sequence ID" value="NZ_JACHEP010000014.1"/>
</dbReference>
<sequence>MRKIVWLFLLLIFISFGYWFINESKPPSPRITVEGKNIPTAQGSYCWDGFFNNMCVDMISPPQIVEHEGLAPVVVPPGAQLKIDFQKEPTKGTLGVNKWMSNHDVKNAKLNGNILTVPKEKGIHIYDVHASWDKGDSSYVFVIEVQ</sequence>
<name>A0A7W8MX55_9BACL</name>
<comment type="caution">
    <text evidence="1">The sequence shown here is derived from an EMBL/GenBank/DDBJ whole genome shotgun (WGS) entry which is preliminary data.</text>
</comment>
<protein>
    <submittedName>
        <fullName evidence="1">Uncharacterized protein</fullName>
    </submittedName>
</protein>
<dbReference type="Proteomes" id="UP000520011">
    <property type="component" value="Unassembled WGS sequence"/>
</dbReference>
<keyword evidence="2" id="KW-1185">Reference proteome</keyword>